<comment type="caution">
    <text evidence="1">The sequence shown here is derived from an EMBL/GenBank/DDBJ whole genome shotgun (WGS) entry which is preliminary data.</text>
</comment>
<proteinExistence type="predicted"/>
<organism evidence="1">
    <name type="scientific">Mycobacterium xenopi 4042</name>
    <dbReference type="NCBI Taxonomy" id="1299334"/>
    <lineage>
        <taxon>Bacteria</taxon>
        <taxon>Bacillati</taxon>
        <taxon>Actinomycetota</taxon>
        <taxon>Actinomycetes</taxon>
        <taxon>Mycobacteriales</taxon>
        <taxon>Mycobacteriaceae</taxon>
        <taxon>Mycobacterium</taxon>
    </lineage>
</organism>
<reference evidence="1" key="1">
    <citation type="submission" date="2014-01" db="EMBL/GenBank/DDBJ databases">
        <authorList>
            <person name="Brown-Elliot B."/>
            <person name="Wallace R."/>
            <person name="Lenaerts A."/>
            <person name="Ordway D."/>
            <person name="DeGroote M.A."/>
            <person name="Parker T."/>
            <person name="Sizemore C."/>
            <person name="Tallon L.J."/>
            <person name="Sadzewicz L.K."/>
            <person name="Sengamalay N."/>
            <person name="Fraser C.M."/>
            <person name="Hine E."/>
            <person name="Shefchek K.A."/>
            <person name="Das S.P."/>
            <person name="Tettelin H."/>
        </authorList>
    </citation>
    <scope>NUCLEOTIDE SEQUENCE [LARGE SCALE GENOMIC DNA]</scope>
    <source>
        <strain evidence="1">4042</strain>
    </source>
</reference>
<dbReference type="EMBL" id="JAOB01000040">
    <property type="protein sequence ID" value="EUA43876.1"/>
    <property type="molecule type" value="Genomic_DNA"/>
</dbReference>
<sequence length="79" mass="8410">MLSVSPQTVLAELDADMVAATVIAGKLAFAAVNRLGERLPQTRALAGEKVSRHLGFGHQQVEAVERAGTTSTWHATRRG</sequence>
<name>X8BK89_MYCXE</name>
<accession>X8BK89</accession>
<dbReference type="PATRIC" id="fig|1299334.3.peg.3853"/>
<protein>
    <submittedName>
        <fullName evidence="1">Uncharacterized protein</fullName>
    </submittedName>
</protein>
<gene>
    <name evidence="1" type="ORF">I553_8210</name>
</gene>
<dbReference type="AlphaFoldDB" id="X8BK89"/>
<evidence type="ECO:0000313" key="1">
    <source>
        <dbReference type="EMBL" id="EUA43876.1"/>
    </source>
</evidence>